<proteinExistence type="predicted"/>
<organism evidence="5 6">
    <name type="scientific">Cladophialophora psammophila CBS 110553</name>
    <dbReference type="NCBI Taxonomy" id="1182543"/>
    <lineage>
        <taxon>Eukaryota</taxon>
        <taxon>Fungi</taxon>
        <taxon>Dikarya</taxon>
        <taxon>Ascomycota</taxon>
        <taxon>Pezizomycotina</taxon>
        <taxon>Eurotiomycetes</taxon>
        <taxon>Chaetothyriomycetidae</taxon>
        <taxon>Chaetothyriales</taxon>
        <taxon>Herpotrichiellaceae</taxon>
        <taxon>Cladophialophora</taxon>
    </lineage>
</organism>
<dbReference type="GeneID" id="19191547"/>
<feature type="signal peptide" evidence="3">
    <location>
        <begin position="1"/>
        <end position="18"/>
    </location>
</feature>
<dbReference type="PANTHER" id="PTHR40622">
    <property type="match status" value="1"/>
</dbReference>
<keyword evidence="2" id="KW-1133">Transmembrane helix</keyword>
<feature type="chain" id="PRO_5004932196" description="DUF7728 domain-containing protein" evidence="3">
    <location>
        <begin position="19"/>
        <end position="389"/>
    </location>
</feature>
<sequence>MHITPALVAACLTLEASAFLVPLEVATAAKQAKSELASLLATTGHTVDLDCPGCPYFGTGDTELQEDVENKIHLEFDVDSELGLTINDLPIFSSDPNAASIPFIVSAPQIRVEDGQQTDPVQLDFAWESLTPITSTEEPDKSILPIRFTILGLQGYPVKVDTIAIDLLQTPDQTAIARITTIPFEDTPGATTCDTTSKWSLCRLRAIIAARLQAIMEAATARASAATKGWVNSGSKGCHGRKGPKTFAPMGGEDHHHGHHKGGHHKGDHHHGNNHHHHHHHHQHHHRFHRFGHMLHQTLRFFVIPALLGVIGGLMASAIGMLVGQMVSYLWIRFHRNSQRGNASRDIRVVEIVIDEEEKDALMVGEQIQSELPPPDYRDVEAGPQEEKQ</sequence>
<feature type="region of interest" description="Disordered" evidence="1">
    <location>
        <begin position="367"/>
        <end position="389"/>
    </location>
</feature>
<keyword evidence="3" id="KW-0732">Signal</keyword>
<dbReference type="OrthoDB" id="5409353at2759"/>
<accession>W9WPD4</accession>
<keyword evidence="2" id="KW-0812">Transmembrane</keyword>
<dbReference type="Proteomes" id="UP000019471">
    <property type="component" value="Unassembled WGS sequence"/>
</dbReference>
<dbReference type="EMBL" id="AMGX01000010">
    <property type="protein sequence ID" value="EXJ69768.1"/>
    <property type="molecule type" value="Genomic_DNA"/>
</dbReference>
<dbReference type="InterPro" id="IPR056145">
    <property type="entry name" value="DUF7728"/>
</dbReference>
<dbReference type="PANTHER" id="PTHR40622:SF1">
    <property type="match status" value="1"/>
</dbReference>
<feature type="transmembrane region" description="Helical" evidence="2">
    <location>
        <begin position="302"/>
        <end position="332"/>
    </location>
</feature>
<dbReference type="eggNOG" id="ENOG502SC3G">
    <property type="taxonomic scope" value="Eukaryota"/>
</dbReference>
<dbReference type="AlphaFoldDB" id="W9WPD4"/>
<evidence type="ECO:0000259" key="4">
    <source>
        <dbReference type="Pfam" id="PF24854"/>
    </source>
</evidence>
<dbReference type="Pfam" id="PF24854">
    <property type="entry name" value="DUF7728"/>
    <property type="match status" value="1"/>
</dbReference>
<evidence type="ECO:0000313" key="6">
    <source>
        <dbReference type="Proteomes" id="UP000019471"/>
    </source>
</evidence>
<protein>
    <recommendedName>
        <fullName evidence="4">DUF7728 domain-containing protein</fullName>
    </recommendedName>
</protein>
<comment type="caution">
    <text evidence="5">The sequence shown here is derived from an EMBL/GenBank/DDBJ whole genome shotgun (WGS) entry which is preliminary data.</text>
</comment>
<dbReference type="HOGENOM" id="CLU_051864_0_0_1"/>
<evidence type="ECO:0000313" key="5">
    <source>
        <dbReference type="EMBL" id="EXJ69768.1"/>
    </source>
</evidence>
<evidence type="ECO:0000256" key="3">
    <source>
        <dbReference type="SAM" id="SignalP"/>
    </source>
</evidence>
<feature type="compositionally biased region" description="Basic residues" evidence="1">
    <location>
        <begin position="257"/>
        <end position="288"/>
    </location>
</feature>
<feature type="region of interest" description="Disordered" evidence="1">
    <location>
        <begin position="230"/>
        <end position="288"/>
    </location>
</feature>
<name>W9WPD4_9EURO</name>
<reference evidence="5 6" key="1">
    <citation type="submission" date="2013-03" db="EMBL/GenBank/DDBJ databases">
        <title>The Genome Sequence of Cladophialophora psammophila CBS 110553.</title>
        <authorList>
            <consortium name="The Broad Institute Genomics Platform"/>
            <person name="Cuomo C."/>
            <person name="de Hoog S."/>
            <person name="Gorbushina A."/>
            <person name="Walker B."/>
            <person name="Young S.K."/>
            <person name="Zeng Q."/>
            <person name="Gargeya S."/>
            <person name="Fitzgerald M."/>
            <person name="Haas B."/>
            <person name="Abouelleil A."/>
            <person name="Allen A.W."/>
            <person name="Alvarado L."/>
            <person name="Arachchi H.M."/>
            <person name="Berlin A.M."/>
            <person name="Chapman S.B."/>
            <person name="Gainer-Dewar J."/>
            <person name="Goldberg J."/>
            <person name="Griggs A."/>
            <person name="Gujja S."/>
            <person name="Hansen M."/>
            <person name="Howarth C."/>
            <person name="Imamovic A."/>
            <person name="Ireland A."/>
            <person name="Larimer J."/>
            <person name="McCowan C."/>
            <person name="Murphy C."/>
            <person name="Pearson M."/>
            <person name="Poon T.W."/>
            <person name="Priest M."/>
            <person name="Roberts A."/>
            <person name="Saif S."/>
            <person name="Shea T."/>
            <person name="Sisk P."/>
            <person name="Sykes S."/>
            <person name="Wortman J."/>
            <person name="Nusbaum C."/>
            <person name="Birren B."/>
        </authorList>
    </citation>
    <scope>NUCLEOTIDE SEQUENCE [LARGE SCALE GENOMIC DNA]</scope>
    <source>
        <strain evidence="5 6">CBS 110553</strain>
    </source>
</reference>
<keyword evidence="6" id="KW-1185">Reference proteome</keyword>
<feature type="compositionally biased region" description="Basic and acidic residues" evidence="1">
    <location>
        <begin position="376"/>
        <end position="389"/>
    </location>
</feature>
<gene>
    <name evidence="5" type="ORF">A1O5_06839</name>
</gene>
<evidence type="ECO:0000256" key="1">
    <source>
        <dbReference type="SAM" id="MobiDB-lite"/>
    </source>
</evidence>
<evidence type="ECO:0000256" key="2">
    <source>
        <dbReference type="SAM" id="Phobius"/>
    </source>
</evidence>
<feature type="domain" description="DUF7728" evidence="4">
    <location>
        <begin position="44"/>
        <end position="182"/>
    </location>
</feature>
<dbReference type="RefSeq" id="XP_007745620.1">
    <property type="nucleotide sequence ID" value="XM_007747430.1"/>
</dbReference>
<keyword evidence="2" id="KW-0472">Membrane</keyword>